<dbReference type="AlphaFoldDB" id="A0A261SSW2"/>
<dbReference type="EMBL" id="NEVL01000001">
    <property type="protein sequence ID" value="OZI40474.1"/>
    <property type="molecule type" value="Genomic_DNA"/>
</dbReference>
<sequence>MPRRPSLFDAPPRQRAPRPHSLLWIFEPLAADPGYEQRRMFGCEAAYLDGNLCLAVADRGEPWDGLLVCTAHVHHPALMAELPALQPHPVLGKWLYVPQGHEAFEATAARLAECVRQRDPRIGIPPRARGPRKRPDRGA</sequence>
<dbReference type="OrthoDB" id="121807at2"/>
<accession>A0A261SSW2</accession>
<comment type="caution">
    <text evidence="1">The sequence shown here is derived from an EMBL/GenBank/DDBJ whole genome shotgun (WGS) entry which is preliminary data.</text>
</comment>
<dbReference type="Proteomes" id="UP000217005">
    <property type="component" value="Unassembled WGS sequence"/>
</dbReference>
<dbReference type="RefSeq" id="WP_094824592.1">
    <property type="nucleotide sequence ID" value="NZ_NEVL01000001.1"/>
</dbReference>
<dbReference type="Proteomes" id="UP000216354">
    <property type="component" value="Unassembled WGS sequence"/>
</dbReference>
<evidence type="ECO:0000313" key="4">
    <source>
        <dbReference type="Proteomes" id="UP000217005"/>
    </source>
</evidence>
<protein>
    <recommendedName>
        <fullName evidence="5">MmcQ/YjbR family DNA-binding protein</fullName>
    </recommendedName>
</protein>
<organism evidence="1 4">
    <name type="scientific">Bordetella genomosp. 1</name>
    <dbReference type="NCBI Taxonomy" id="1395607"/>
    <lineage>
        <taxon>Bacteria</taxon>
        <taxon>Pseudomonadati</taxon>
        <taxon>Pseudomonadota</taxon>
        <taxon>Betaproteobacteria</taxon>
        <taxon>Burkholderiales</taxon>
        <taxon>Alcaligenaceae</taxon>
        <taxon>Bordetella</taxon>
    </lineage>
</organism>
<reference evidence="1 4" key="2">
    <citation type="submission" date="2017-05" db="EMBL/GenBank/DDBJ databases">
        <title>Complete and WGS of Bordetella genogroups.</title>
        <authorList>
            <person name="Spilker T."/>
            <person name="LiPuma J."/>
        </authorList>
    </citation>
    <scope>NUCLEOTIDE SEQUENCE [LARGE SCALE GENOMIC DNA]</scope>
    <source>
        <strain evidence="1 4">AU17610</strain>
    </source>
</reference>
<evidence type="ECO:0008006" key="5">
    <source>
        <dbReference type="Google" id="ProtNLM"/>
    </source>
</evidence>
<proteinExistence type="predicted"/>
<evidence type="ECO:0000313" key="1">
    <source>
        <dbReference type="EMBL" id="OZI40474.1"/>
    </source>
</evidence>
<evidence type="ECO:0000313" key="2">
    <source>
        <dbReference type="EMBL" id="OZI68667.1"/>
    </source>
</evidence>
<dbReference type="EMBL" id="NEVR01000001">
    <property type="protein sequence ID" value="OZI68667.1"/>
    <property type="molecule type" value="Genomic_DNA"/>
</dbReference>
<keyword evidence="3" id="KW-1185">Reference proteome</keyword>
<evidence type="ECO:0000313" key="3">
    <source>
        <dbReference type="Proteomes" id="UP000216354"/>
    </source>
</evidence>
<name>A0A261SSW2_9BORD</name>
<gene>
    <name evidence="2" type="ORF">CAL27_04160</name>
    <name evidence="1" type="ORF">CEG14_01520</name>
</gene>
<reference evidence="2 3" key="1">
    <citation type="submission" date="2017-05" db="EMBL/GenBank/DDBJ databases">
        <title>Complete and WGS of Bordetella genogroups.</title>
        <authorList>
            <person name="Spilker T."/>
            <person name="Lipuma J."/>
        </authorList>
    </citation>
    <scope>NUCLEOTIDE SEQUENCE [LARGE SCALE GENOMIC DNA]</scope>
    <source>
        <strain evidence="2 3">AU9795</strain>
    </source>
</reference>